<evidence type="ECO:0000256" key="8">
    <source>
        <dbReference type="ARBA" id="ARBA00023140"/>
    </source>
</evidence>
<evidence type="ECO:0000256" key="11">
    <source>
        <dbReference type="SAM" id="Phobius"/>
    </source>
</evidence>
<keyword evidence="5" id="KW-0677">Repeat</keyword>
<dbReference type="GO" id="GO:0080122">
    <property type="term" value="F:AMP transmembrane transporter activity"/>
    <property type="evidence" value="ECO:0007669"/>
    <property type="project" value="TreeGrafter"/>
</dbReference>
<keyword evidence="7 9" id="KW-0472">Membrane</keyword>
<evidence type="ECO:0000256" key="6">
    <source>
        <dbReference type="ARBA" id="ARBA00022989"/>
    </source>
</evidence>
<evidence type="ECO:0000256" key="9">
    <source>
        <dbReference type="PROSITE-ProRule" id="PRU00282"/>
    </source>
</evidence>
<dbReference type="Pfam" id="PF00153">
    <property type="entry name" value="Mito_carr"/>
    <property type="match status" value="3"/>
</dbReference>
<evidence type="ECO:0000256" key="5">
    <source>
        <dbReference type="ARBA" id="ARBA00022737"/>
    </source>
</evidence>
<keyword evidence="3 10" id="KW-0813">Transport</keyword>
<evidence type="ECO:0000256" key="4">
    <source>
        <dbReference type="ARBA" id="ARBA00022692"/>
    </source>
</evidence>
<evidence type="ECO:0000313" key="13">
    <source>
        <dbReference type="Proteomes" id="UP000007800"/>
    </source>
</evidence>
<dbReference type="PROSITE" id="PS50920">
    <property type="entry name" value="SOLCAR"/>
    <property type="match status" value="2"/>
</dbReference>
<sequence length="316" mass="34170">MKSPPSISTVPSPMMHGVAGALASTMSIVILYPIDQIRTLQQAASSSSQNGSILLSQLLSLKTLPSLYKGIGSSVEAMLVSYFVFFFTFAYFRRMKLKISGRSKPSPVDNLVSSIGAGILNVLITSPLWVYATNKRLGLGAAERGTSFVSFLMKTEKWTDLWKGTAASLWLVCNPVVHFVVYETGRLALLSQELNTVSSSNVGDDTPRVLTDRQALVLGGAAKFCATMATYPLQLVQTKLRAQGSSETGSTLGCLLDVYRRSGVIGCYSGLQAKLAQTVLNAMLMSVLYERILNLVHHNSSVVSAALKRYRAKLAE</sequence>
<comment type="similarity">
    <text evidence="2 10">Belongs to the mitochondrial carrier (TC 2.A.29) family.</text>
</comment>
<dbReference type="Gene3D" id="1.50.40.10">
    <property type="entry name" value="Mitochondrial carrier domain"/>
    <property type="match status" value="1"/>
</dbReference>
<name>C5K486_PERM5</name>
<comment type="subcellular location">
    <subcellularLocation>
        <location evidence="1">Peroxisome membrane</location>
        <topology evidence="1">Multi-pass membrane protein</topology>
    </subcellularLocation>
</comment>
<evidence type="ECO:0000313" key="12">
    <source>
        <dbReference type="EMBL" id="EER20702.1"/>
    </source>
</evidence>
<evidence type="ECO:0000256" key="2">
    <source>
        <dbReference type="ARBA" id="ARBA00006375"/>
    </source>
</evidence>
<dbReference type="InterPro" id="IPR018108">
    <property type="entry name" value="MCP_transmembrane"/>
</dbReference>
<evidence type="ECO:0000256" key="7">
    <source>
        <dbReference type="ARBA" id="ARBA00023136"/>
    </source>
</evidence>
<dbReference type="GO" id="GO:0005778">
    <property type="term" value="C:peroxisomal membrane"/>
    <property type="evidence" value="ECO:0007669"/>
    <property type="project" value="UniProtKB-SubCell"/>
</dbReference>
<evidence type="ECO:0000256" key="10">
    <source>
        <dbReference type="RuleBase" id="RU000488"/>
    </source>
</evidence>
<organism evidence="13">
    <name type="scientific">Perkinsus marinus (strain ATCC 50983 / TXsc)</name>
    <dbReference type="NCBI Taxonomy" id="423536"/>
    <lineage>
        <taxon>Eukaryota</taxon>
        <taxon>Sar</taxon>
        <taxon>Alveolata</taxon>
        <taxon>Perkinsozoa</taxon>
        <taxon>Perkinsea</taxon>
        <taxon>Perkinsida</taxon>
        <taxon>Perkinsidae</taxon>
        <taxon>Perkinsus</taxon>
    </lineage>
</organism>
<feature type="repeat" description="Solcar" evidence="9">
    <location>
        <begin position="210"/>
        <end position="295"/>
    </location>
</feature>
<dbReference type="InterPro" id="IPR052217">
    <property type="entry name" value="Mito/Peroxisomal_Carrier"/>
</dbReference>
<evidence type="ECO:0008006" key="14">
    <source>
        <dbReference type="Google" id="ProtNLM"/>
    </source>
</evidence>
<reference evidence="12 13" key="1">
    <citation type="submission" date="2008-07" db="EMBL/GenBank/DDBJ databases">
        <authorList>
            <person name="El-Sayed N."/>
            <person name="Caler E."/>
            <person name="Inman J."/>
            <person name="Amedeo P."/>
            <person name="Hass B."/>
            <person name="Wortman J."/>
        </authorList>
    </citation>
    <scope>NUCLEOTIDE SEQUENCE [LARGE SCALE GENOMIC DNA]</scope>
    <source>
        <strain evidence="13">ATCC 50983 / TXsc</strain>
    </source>
</reference>
<dbReference type="OrthoDB" id="444621at2759"/>
<dbReference type="GO" id="GO:0005347">
    <property type="term" value="F:ATP transmembrane transporter activity"/>
    <property type="evidence" value="ECO:0007669"/>
    <property type="project" value="TreeGrafter"/>
</dbReference>
<dbReference type="PANTHER" id="PTHR45939">
    <property type="entry name" value="PEROXISOMAL MEMBRANE PROTEIN PMP34-RELATED"/>
    <property type="match status" value="1"/>
</dbReference>
<keyword evidence="13" id="KW-1185">Reference proteome</keyword>
<keyword evidence="6 11" id="KW-1133">Transmembrane helix</keyword>
<accession>C5K486</accession>
<evidence type="ECO:0000256" key="1">
    <source>
        <dbReference type="ARBA" id="ARBA00004585"/>
    </source>
</evidence>
<proteinExistence type="inferred from homology"/>
<protein>
    <recommendedName>
        <fullName evidence="14">Peroxisomal membrane protein pmp34</fullName>
    </recommendedName>
</protein>
<feature type="repeat" description="Solcar" evidence="9">
    <location>
        <begin position="11"/>
        <end position="95"/>
    </location>
</feature>
<dbReference type="RefSeq" id="XP_002788906.1">
    <property type="nucleotide sequence ID" value="XM_002788860.1"/>
</dbReference>
<dbReference type="GO" id="GO:0015230">
    <property type="term" value="F:FAD transmembrane transporter activity"/>
    <property type="evidence" value="ECO:0007669"/>
    <property type="project" value="TreeGrafter"/>
</dbReference>
<dbReference type="EMBL" id="GG670443">
    <property type="protein sequence ID" value="EER20702.1"/>
    <property type="molecule type" value="Genomic_DNA"/>
</dbReference>
<keyword evidence="8" id="KW-0576">Peroxisome</keyword>
<keyword evidence="4 9" id="KW-0812">Transmembrane</keyword>
<dbReference type="Proteomes" id="UP000007800">
    <property type="component" value="Unassembled WGS sequence"/>
</dbReference>
<dbReference type="GO" id="GO:0015217">
    <property type="term" value="F:ADP transmembrane transporter activity"/>
    <property type="evidence" value="ECO:0007669"/>
    <property type="project" value="TreeGrafter"/>
</dbReference>
<dbReference type="OMA" id="QFMMYEL"/>
<dbReference type="PANTHER" id="PTHR45939:SF5">
    <property type="entry name" value="PEROXISOMAL MEMBRANE PROTEIN PMP34"/>
    <property type="match status" value="1"/>
</dbReference>
<dbReference type="AlphaFoldDB" id="C5K486"/>
<dbReference type="GO" id="GO:0051724">
    <property type="term" value="F:NAD transmembrane transporter activity"/>
    <property type="evidence" value="ECO:0007669"/>
    <property type="project" value="TreeGrafter"/>
</dbReference>
<evidence type="ECO:0000256" key="3">
    <source>
        <dbReference type="ARBA" id="ARBA00022448"/>
    </source>
</evidence>
<dbReference type="GO" id="GO:0044610">
    <property type="term" value="F:FMN transmembrane transporter activity"/>
    <property type="evidence" value="ECO:0007669"/>
    <property type="project" value="TreeGrafter"/>
</dbReference>
<gene>
    <name evidence="12" type="ORF">Pmar_PMAR015642</name>
</gene>
<feature type="transmembrane region" description="Helical" evidence="11">
    <location>
        <begin position="71"/>
        <end position="92"/>
    </location>
</feature>
<dbReference type="GeneID" id="9051261"/>
<feature type="transmembrane region" description="Helical" evidence="11">
    <location>
        <begin position="14"/>
        <end position="34"/>
    </location>
</feature>
<dbReference type="InterPro" id="IPR023395">
    <property type="entry name" value="MCP_dom_sf"/>
</dbReference>
<dbReference type="SUPFAM" id="SSF103506">
    <property type="entry name" value="Mitochondrial carrier"/>
    <property type="match status" value="1"/>
</dbReference>
<dbReference type="InParanoid" id="C5K486"/>
<dbReference type="GO" id="GO:0015228">
    <property type="term" value="F:coenzyme A transmembrane transporter activity"/>
    <property type="evidence" value="ECO:0007669"/>
    <property type="project" value="TreeGrafter"/>
</dbReference>